<keyword evidence="3" id="KW-1185">Reference proteome</keyword>
<protein>
    <submittedName>
        <fullName evidence="1">Uncharacterized protein</fullName>
    </submittedName>
</protein>
<reference evidence="1 3" key="1">
    <citation type="submission" date="2019-03" db="EMBL/GenBank/DDBJ databases">
        <title>Deep-cultivation of Planctomycetes and their phenomic and genomic characterization uncovers novel biology.</title>
        <authorList>
            <person name="Wiegand S."/>
            <person name="Jogler M."/>
            <person name="Boedeker C."/>
            <person name="Pinto D."/>
            <person name="Vollmers J."/>
            <person name="Rivas-Marin E."/>
            <person name="Kohn T."/>
            <person name="Peeters S.H."/>
            <person name="Heuer A."/>
            <person name="Rast P."/>
            <person name="Oberbeckmann S."/>
            <person name="Bunk B."/>
            <person name="Jeske O."/>
            <person name="Meyerdierks A."/>
            <person name="Storesund J.E."/>
            <person name="Kallscheuer N."/>
            <person name="Luecker S."/>
            <person name="Lage O.M."/>
            <person name="Pohl T."/>
            <person name="Merkel B.J."/>
            <person name="Hornburger P."/>
            <person name="Mueller R.-W."/>
            <person name="Bruemmer F."/>
            <person name="Labrenz M."/>
            <person name="Spormann A.M."/>
            <person name="Op den Camp H."/>
            <person name="Overmann J."/>
            <person name="Amann R."/>
            <person name="Jetten M.S.M."/>
            <person name="Mascher T."/>
            <person name="Medema M.H."/>
            <person name="Devos D.P."/>
            <person name="Kaster A.-K."/>
            <person name="Ovreas L."/>
            <person name="Rohde M."/>
            <person name="Galperin M.Y."/>
            <person name="Jogler C."/>
        </authorList>
    </citation>
    <scope>NUCLEOTIDE SEQUENCE [LARGE SCALE GENOMIC DNA]</scope>
    <source>
        <strain evidence="1 3">Enr10</strain>
        <strain evidence="2 4">Pan153</strain>
    </source>
</reference>
<proteinExistence type="predicted"/>
<evidence type="ECO:0000313" key="3">
    <source>
        <dbReference type="Proteomes" id="UP000315647"/>
    </source>
</evidence>
<accession>A0A517PZH9</accession>
<sequence length="98" mass="10753">MGSTYHYKCNDCGYTVEVSGGPDVGFVVKTQTGVCSICNELVDYVTEVWCPDGKIEKTVVIGACPKCKTQIEQVWNHGDPCPKCGGKFGERELGMQWI</sequence>
<gene>
    <name evidence="1" type="ORF">Enr10x_00770</name>
    <name evidence="2" type="ORF">Pan153_00780</name>
</gene>
<dbReference type="Proteomes" id="UP000320839">
    <property type="component" value="Chromosome"/>
</dbReference>
<dbReference type="EMBL" id="CP037421">
    <property type="protein sequence ID" value="QDT24785.1"/>
    <property type="molecule type" value="Genomic_DNA"/>
</dbReference>
<accession>A0A518FGK0</accession>
<evidence type="ECO:0000313" key="1">
    <source>
        <dbReference type="EMBL" id="QDT24785.1"/>
    </source>
</evidence>
<evidence type="ECO:0000313" key="2">
    <source>
        <dbReference type="EMBL" id="QDV15464.1"/>
    </source>
</evidence>
<dbReference type="EMBL" id="CP036317">
    <property type="protein sequence ID" value="QDV15464.1"/>
    <property type="molecule type" value="Genomic_DNA"/>
</dbReference>
<name>A0A517PZH9_9PLAN</name>
<dbReference type="AlphaFoldDB" id="A0A517PZH9"/>
<evidence type="ECO:0000313" key="4">
    <source>
        <dbReference type="Proteomes" id="UP000320839"/>
    </source>
</evidence>
<organism evidence="1 3">
    <name type="scientific">Gimesia panareensis</name>
    <dbReference type="NCBI Taxonomy" id="2527978"/>
    <lineage>
        <taxon>Bacteria</taxon>
        <taxon>Pseudomonadati</taxon>
        <taxon>Planctomycetota</taxon>
        <taxon>Planctomycetia</taxon>
        <taxon>Planctomycetales</taxon>
        <taxon>Planctomycetaceae</taxon>
        <taxon>Gimesia</taxon>
    </lineage>
</organism>
<dbReference type="Proteomes" id="UP000315647">
    <property type="component" value="Chromosome"/>
</dbReference>